<evidence type="ECO:0000313" key="3">
    <source>
        <dbReference type="Proteomes" id="UP001368500"/>
    </source>
</evidence>
<protein>
    <submittedName>
        <fullName evidence="2">Uncharacterized protein</fullName>
    </submittedName>
</protein>
<evidence type="ECO:0000313" key="2">
    <source>
        <dbReference type="EMBL" id="MEK8028874.1"/>
    </source>
</evidence>
<proteinExistence type="predicted"/>
<name>A0ABU9BIG3_9BURK</name>
<dbReference type="RefSeq" id="WP_341376661.1">
    <property type="nucleotide sequence ID" value="NZ_JBBUTF010000032.1"/>
</dbReference>
<evidence type="ECO:0000256" key="1">
    <source>
        <dbReference type="SAM" id="MobiDB-lite"/>
    </source>
</evidence>
<feature type="region of interest" description="Disordered" evidence="1">
    <location>
        <begin position="418"/>
        <end position="447"/>
    </location>
</feature>
<accession>A0ABU9BIG3</accession>
<sequence length="447" mass="45321">MSLFRITTAEGLAWARTAAPDLPMEEHVARERAAMRLRQSPVRPFGATEMPRSGPAIRSAHSAHSAHLTHSALAVVHPGQATPGGPWPSWEETVLDAERAASRRRAEPDAAPAGVTPTRGATGHRAAPADLPPASGDGPARPSARSSAADASPARAARHAPDGPGRRAGRDGAEVPSGRRGGGGRSRRPVRRAEDEGRRGQRRLLQVAVLVVGLVGVWQLGAHWMTRPEASTTSAADAHRSAFVPDGATAGATGAVGATGTVPPAVADTAAADGLRPAVDAAALGLPLPPAAVVLPDTAQRVERPGLGHWLALTAHSTVPWAQLVEFYRGQAAQEQAARAGLPALEASGGVGLRPVAGATAAGAATPTAAVLEASPGAGQWQLTFQDGADGARRAVLLLQDGDAVRVSLSRWVPAAAGTTVGRGTPSPAAPVPVTAVASPQGMSGVR</sequence>
<keyword evidence="3" id="KW-1185">Reference proteome</keyword>
<reference evidence="2 3" key="1">
    <citation type="submission" date="2024-04" db="EMBL/GenBank/DDBJ databases">
        <title>Novel species of the genus Ideonella isolated from streams.</title>
        <authorList>
            <person name="Lu H."/>
        </authorList>
    </citation>
    <scope>NUCLEOTIDE SEQUENCE [LARGE SCALE GENOMIC DNA]</scope>
    <source>
        <strain evidence="2 3">BYS139W</strain>
    </source>
</reference>
<feature type="region of interest" description="Disordered" evidence="1">
    <location>
        <begin position="99"/>
        <end position="199"/>
    </location>
</feature>
<feature type="compositionally biased region" description="Basic and acidic residues" evidence="1">
    <location>
        <begin position="159"/>
        <end position="173"/>
    </location>
</feature>
<gene>
    <name evidence="2" type="ORF">AACH11_23185</name>
</gene>
<feature type="compositionally biased region" description="Basic and acidic residues" evidence="1">
    <location>
        <begin position="99"/>
        <end position="108"/>
    </location>
</feature>
<feature type="compositionally biased region" description="Low complexity" evidence="1">
    <location>
        <begin position="139"/>
        <end position="155"/>
    </location>
</feature>
<dbReference type="EMBL" id="JBBUTF010000032">
    <property type="protein sequence ID" value="MEK8028874.1"/>
    <property type="molecule type" value="Genomic_DNA"/>
</dbReference>
<organism evidence="2 3">
    <name type="scientific">Pseudaquabacterium rugosum</name>
    <dbReference type="NCBI Taxonomy" id="2984194"/>
    <lineage>
        <taxon>Bacteria</taxon>
        <taxon>Pseudomonadati</taxon>
        <taxon>Pseudomonadota</taxon>
        <taxon>Betaproteobacteria</taxon>
        <taxon>Burkholderiales</taxon>
        <taxon>Sphaerotilaceae</taxon>
        <taxon>Pseudaquabacterium</taxon>
    </lineage>
</organism>
<dbReference type="Proteomes" id="UP001368500">
    <property type="component" value="Unassembled WGS sequence"/>
</dbReference>
<comment type="caution">
    <text evidence="2">The sequence shown here is derived from an EMBL/GenBank/DDBJ whole genome shotgun (WGS) entry which is preliminary data.</text>
</comment>